<dbReference type="PANTHER" id="PTHR12815:SF18">
    <property type="entry name" value="SORTING AND ASSEMBLY MACHINERY COMPONENT 50 HOMOLOG"/>
    <property type="match status" value="1"/>
</dbReference>
<evidence type="ECO:0000256" key="4">
    <source>
        <dbReference type="ARBA" id="ARBA00023136"/>
    </source>
</evidence>
<dbReference type="PROSITE" id="PS51779">
    <property type="entry name" value="POTRA"/>
    <property type="match status" value="1"/>
</dbReference>
<evidence type="ECO:0000256" key="3">
    <source>
        <dbReference type="ARBA" id="ARBA00022692"/>
    </source>
</evidence>
<proteinExistence type="predicted"/>
<dbReference type="Gene3D" id="3.10.20.310">
    <property type="entry name" value="membrane protein fhac"/>
    <property type="match status" value="1"/>
</dbReference>
<dbReference type="InterPro" id="IPR039910">
    <property type="entry name" value="D15-like"/>
</dbReference>
<name>A0A0S8G3Q1_UNCT6</name>
<reference evidence="6 7" key="1">
    <citation type="journal article" date="2015" name="Microbiome">
        <title>Genomic resolution of linkages in carbon, nitrogen, and sulfur cycling among widespread estuary sediment bacteria.</title>
        <authorList>
            <person name="Baker B.J."/>
            <person name="Lazar C.S."/>
            <person name="Teske A.P."/>
            <person name="Dick G.J."/>
        </authorList>
    </citation>
    <scope>NUCLEOTIDE SEQUENCE [LARGE SCALE GENOMIC DNA]</scope>
    <source>
        <strain evidence="6">SM23_40</strain>
    </source>
</reference>
<evidence type="ECO:0000256" key="1">
    <source>
        <dbReference type="ARBA" id="ARBA00004370"/>
    </source>
</evidence>
<comment type="subcellular location">
    <subcellularLocation>
        <location evidence="1">Membrane</location>
    </subcellularLocation>
</comment>
<organism evidence="6 7">
    <name type="scientific">candidate division TA06 bacterium SM23_40</name>
    <dbReference type="NCBI Taxonomy" id="1703774"/>
    <lineage>
        <taxon>Bacteria</taxon>
        <taxon>Bacteria division TA06</taxon>
    </lineage>
</organism>
<keyword evidence="3" id="KW-0812">Transmembrane</keyword>
<protein>
    <recommendedName>
        <fullName evidence="5">POTRA domain-containing protein</fullName>
    </recommendedName>
</protein>
<comment type="caution">
    <text evidence="6">The sequence shown here is derived from an EMBL/GenBank/DDBJ whole genome shotgun (WGS) entry which is preliminary data.</text>
</comment>
<evidence type="ECO:0000313" key="6">
    <source>
        <dbReference type="EMBL" id="KPK67417.1"/>
    </source>
</evidence>
<sequence length="426" mass="47624">MVLVHLIAASALVLGTLGVDHGPTGVSHWEVIDRIILRGNERTKDFVILRELRYEPGDELSEEMLSEGSNHLLNTGLFADVNYRLVQNEDPSFVAVELEVLERPSWYLLPSLDWDPDRGRDDWREGISVGLSGKNVNFRGEAQTLAGNACVGAEEAVELSWDTPWVGSTRTSLSLKAGWEETRDPFYAREETIARGGLGLTRWITEHHSVGLDAGIEDRHRRPNDGSSEEEEDALFFTPSVRFGYDSRDLRVSPSAGSLLELSATQSRDWATGDYASTTYALDARHFRRIWGPQTLAIGLPSKLSRGTMPEYLELRVGGVNTIRGWPQGVSQGIHSVVGTVEYRIPLVEKQQLPLPYFGLCDFSVASALFADAGMTWSQRPSQEHFLTGFGLGIRIFVPFADVIRLDYAWNSEFDGRWQIEKDVKL</sequence>
<dbReference type="EMBL" id="LJUI01000129">
    <property type="protein sequence ID" value="KPK67417.1"/>
    <property type="molecule type" value="Genomic_DNA"/>
</dbReference>
<feature type="domain" description="POTRA" evidence="5">
    <location>
        <begin position="30"/>
        <end position="103"/>
    </location>
</feature>
<gene>
    <name evidence="6" type="ORF">AMJ82_10690</name>
</gene>
<dbReference type="PANTHER" id="PTHR12815">
    <property type="entry name" value="SORTING AND ASSEMBLY MACHINERY SAMM50 PROTEIN FAMILY MEMBER"/>
    <property type="match status" value="1"/>
</dbReference>
<dbReference type="InterPro" id="IPR000184">
    <property type="entry name" value="Bac_surfAg_D15"/>
</dbReference>
<dbReference type="Gene3D" id="2.40.160.50">
    <property type="entry name" value="membrane protein fhac: a member of the omp85/tpsb transporter family"/>
    <property type="match status" value="1"/>
</dbReference>
<dbReference type="AlphaFoldDB" id="A0A0S8G3Q1"/>
<dbReference type="GO" id="GO:0019867">
    <property type="term" value="C:outer membrane"/>
    <property type="evidence" value="ECO:0007669"/>
    <property type="project" value="InterPro"/>
</dbReference>
<dbReference type="Pfam" id="PF01103">
    <property type="entry name" value="Omp85"/>
    <property type="match status" value="1"/>
</dbReference>
<dbReference type="Pfam" id="PF07244">
    <property type="entry name" value="POTRA"/>
    <property type="match status" value="1"/>
</dbReference>
<evidence type="ECO:0000313" key="7">
    <source>
        <dbReference type="Proteomes" id="UP000051717"/>
    </source>
</evidence>
<accession>A0A0S8G3Q1</accession>
<dbReference type="InterPro" id="IPR034746">
    <property type="entry name" value="POTRA"/>
</dbReference>
<keyword evidence="4" id="KW-0472">Membrane</keyword>
<evidence type="ECO:0000259" key="5">
    <source>
        <dbReference type="PROSITE" id="PS51779"/>
    </source>
</evidence>
<keyword evidence="2" id="KW-1134">Transmembrane beta strand</keyword>
<dbReference type="InterPro" id="IPR010827">
    <property type="entry name" value="BamA/TamA_POTRA"/>
</dbReference>
<dbReference type="Proteomes" id="UP000051717">
    <property type="component" value="Unassembled WGS sequence"/>
</dbReference>
<evidence type="ECO:0000256" key="2">
    <source>
        <dbReference type="ARBA" id="ARBA00022452"/>
    </source>
</evidence>